<dbReference type="OrthoDB" id="4062651at2759"/>
<name>A0A8X7RVB3_BRACI</name>
<keyword evidence="2" id="KW-1185">Reference proteome</keyword>
<dbReference type="InterPro" id="IPR011009">
    <property type="entry name" value="Kinase-like_dom_sf"/>
</dbReference>
<feature type="non-terminal residue" evidence="1">
    <location>
        <position position="62"/>
    </location>
</feature>
<dbReference type="Proteomes" id="UP000886595">
    <property type="component" value="Unassembled WGS sequence"/>
</dbReference>
<accession>A0A8X7RVB3</accession>
<evidence type="ECO:0000313" key="2">
    <source>
        <dbReference type="Proteomes" id="UP000886595"/>
    </source>
</evidence>
<dbReference type="AlphaFoldDB" id="A0A8X7RVB3"/>
<dbReference type="SUPFAM" id="SSF56112">
    <property type="entry name" value="Protein kinase-like (PK-like)"/>
    <property type="match status" value="1"/>
</dbReference>
<proteinExistence type="predicted"/>
<protein>
    <submittedName>
        <fullName evidence="1">Uncharacterized protein</fullName>
    </submittedName>
</protein>
<sequence length="62" mass="7037">MSFNCFRVLDKCKRNDRLGQKEAEEICTDNVRVFSYNSLRSATDDFHPSTRIGGGGFGVVYK</sequence>
<comment type="caution">
    <text evidence="1">The sequence shown here is derived from an EMBL/GenBank/DDBJ whole genome shotgun (WGS) entry which is preliminary data.</text>
</comment>
<evidence type="ECO:0000313" key="1">
    <source>
        <dbReference type="EMBL" id="KAG2295010.1"/>
    </source>
</evidence>
<reference evidence="1 2" key="1">
    <citation type="submission" date="2020-02" db="EMBL/GenBank/DDBJ databases">
        <authorList>
            <person name="Ma Q."/>
            <person name="Huang Y."/>
            <person name="Song X."/>
            <person name="Pei D."/>
        </authorList>
    </citation>
    <scope>NUCLEOTIDE SEQUENCE [LARGE SCALE GENOMIC DNA]</scope>
    <source>
        <strain evidence="1">Sxm20200214</strain>
        <tissue evidence="1">Leaf</tissue>
    </source>
</reference>
<organism evidence="1 2">
    <name type="scientific">Brassica carinata</name>
    <name type="common">Ethiopian mustard</name>
    <name type="synonym">Abyssinian cabbage</name>
    <dbReference type="NCBI Taxonomy" id="52824"/>
    <lineage>
        <taxon>Eukaryota</taxon>
        <taxon>Viridiplantae</taxon>
        <taxon>Streptophyta</taxon>
        <taxon>Embryophyta</taxon>
        <taxon>Tracheophyta</taxon>
        <taxon>Spermatophyta</taxon>
        <taxon>Magnoliopsida</taxon>
        <taxon>eudicotyledons</taxon>
        <taxon>Gunneridae</taxon>
        <taxon>Pentapetalae</taxon>
        <taxon>rosids</taxon>
        <taxon>malvids</taxon>
        <taxon>Brassicales</taxon>
        <taxon>Brassicaceae</taxon>
        <taxon>Brassiceae</taxon>
        <taxon>Brassica</taxon>
    </lineage>
</organism>
<dbReference type="EMBL" id="JAAMPC010000009">
    <property type="protein sequence ID" value="KAG2295010.1"/>
    <property type="molecule type" value="Genomic_DNA"/>
</dbReference>
<gene>
    <name evidence="1" type="ORF">Bca52824_041679</name>
</gene>
<dbReference type="Gene3D" id="3.30.200.20">
    <property type="entry name" value="Phosphorylase Kinase, domain 1"/>
    <property type="match status" value="1"/>
</dbReference>